<keyword evidence="7 9" id="KW-0472">Membrane</keyword>
<feature type="domain" description="CN hydrolase" evidence="10">
    <location>
        <begin position="231"/>
        <end position="518"/>
    </location>
</feature>
<proteinExistence type="inferred from homology"/>
<keyword evidence="11" id="KW-0449">Lipoprotein</keyword>
<evidence type="ECO:0000313" key="12">
    <source>
        <dbReference type="Proteomes" id="UP000559626"/>
    </source>
</evidence>
<comment type="similarity">
    <text evidence="2 9">Belongs to the CN hydrolase family. Apolipoprotein N-acyltransferase subfamily.</text>
</comment>
<keyword evidence="6 9" id="KW-1133">Transmembrane helix</keyword>
<keyword evidence="5 9" id="KW-0812">Transmembrane</keyword>
<evidence type="ECO:0000256" key="6">
    <source>
        <dbReference type="ARBA" id="ARBA00022989"/>
    </source>
</evidence>
<dbReference type="InterPro" id="IPR045378">
    <property type="entry name" value="LNT_N"/>
</dbReference>
<comment type="catalytic activity">
    <reaction evidence="9">
        <text>N-terminal S-1,2-diacyl-sn-glyceryl-L-cysteinyl-[lipoprotein] + a glycerophospholipid = N-acyl-S-1,2-diacyl-sn-glyceryl-L-cysteinyl-[lipoprotein] + a 2-acyl-sn-glycero-3-phospholipid + H(+)</text>
        <dbReference type="Rhea" id="RHEA:48228"/>
        <dbReference type="Rhea" id="RHEA-COMP:14681"/>
        <dbReference type="Rhea" id="RHEA-COMP:14684"/>
        <dbReference type="ChEBI" id="CHEBI:15378"/>
        <dbReference type="ChEBI" id="CHEBI:136912"/>
        <dbReference type="ChEBI" id="CHEBI:140656"/>
        <dbReference type="ChEBI" id="CHEBI:140657"/>
        <dbReference type="ChEBI" id="CHEBI:140660"/>
        <dbReference type="EC" id="2.3.1.269"/>
    </reaction>
</comment>
<dbReference type="PROSITE" id="PS50263">
    <property type="entry name" value="CN_HYDROLASE"/>
    <property type="match status" value="1"/>
</dbReference>
<comment type="caution">
    <text evidence="11">The sequence shown here is derived from an EMBL/GenBank/DDBJ whole genome shotgun (WGS) entry which is preliminary data.</text>
</comment>
<evidence type="ECO:0000256" key="2">
    <source>
        <dbReference type="ARBA" id="ARBA00010065"/>
    </source>
</evidence>
<dbReference type="EMBL" id="JABBGH010000002">
    <property type="protein sequence ID" value="NML65828.1"/>
    <property type="molecule type" value="Genomic_DNA"/>
</dbReference>
<evidence type="ECO:0000256" key="3">
    <source>
        <dbReference type="ARBA" id="ARBA00022475"/>
    </source>
</evidence>
<keyword evidence="3 9" id="KW-1003">Cell membrane</keyword>
<comment type="pathway">
    <text evidence="9">Protein modification; lipoprotein biosynthesis (N-acyl transfer).</text>
</comment>
<dbReference type="GO" id="GO:0016410">
    <property type="term" value="F:N-acyltransferase activity"/>
    <property type="evidence" value="ECO:0007669"/>
    <property type="project" value="UniProtKB-UniRule"/>
</dbReference>
<feature type="transmembrane region" description="Helical" evidence="9">
    <location>
        <begin position="523"/>
        <end position="545"/>
    </location>
</feature>
<dbReference type="GO" id="GO:0005886">
    <property type="term" value="C:plasma membrane"/>
    <property type="evidence" value="ECO:0007669"/>
    <property type="project" value="UniProtKB-SubCell"/>
</dbReference>
<gene>
    <name evidence="9 11" type="primary">lnt</name>
    <name evidence="11" type="ORF">HHL22_11495</name>
</gene>
<dbReference type="Gene3D" id="3.60.110.10">
    <property type="entry name" value="Carbon-nitrogen hydrolase"/>
    <property type="match status" value="1"/>
</dbReference>
<keyword evidence="4 9" id="KW-0808">Transferase</keyword>
<protein>
    <recommendedName>
        <fullName evidence="9">Apolipoprotein N-acyltransferase</fullName>
        <shortName evidence="9">ALP N-acyltransferase</shortName>
        <ecNumber evidence="9">2.3.1.269</ecNumber>
    </recommendedName>
</protein>
<dbReference type="Proteomes" id="UP000559626">
    <property type="component" value="Unassembled WGS sequence"/>
</dbReference>
<evidence type="ECO:0000256" key="7">
    <source>
        <dbReference type="ARBA" id="ARBA00023136"/>
    </source>
</evidence>
<keyword evidence="12" id="KW-1185">Reference proteome</keyword>
<name>A0A7Y0AEE0_9BACT</name>
<comment type="function">
    <text evidence="9">Catalyzes the phospholipid dependent N-acylation of the N-terminal cysteine of apolipoprotein, the last step in lipoprotein maturation.</text>
</comment>
<organism evidence="11 12">
    <name type="scientific">Hymenobacter polaris</name>
    <dbReference type="NCBI Taxonomy" id="2682546"/>
    <lineage>
        <taxon>Bacteria</taxon>
        <taxon>Pseudomonadati</taxon>
        <taxon>Bacteroidota</taxon>
        <taxon>Cytophagia</taxon>
        <taxon>Cytophagales</taxon>
        <taxon>Hymenobacteraceae</taxon>
        <taxon>Hymenobacter</taxon>
    </lineage>
</organism>
<evidence type="ECO:0000259" key="10">
    <source>
        <dbReference type="PROSITE" id="PS50263"/>
    </source>
</evidence>
<reference evidence="11 12" key="1">
    <citation type="submission" date="2020-04" db="EMBL/GenBank/DDBJ databases">
        <title>Hymenobacter polaris sp. nov., isolated from Arctic soil.</title>
        <authorList>
            <person name="Dahal R.H."/>
        </authorList>
    </citation>
    <scope>NUCLEOTIDE SEQUENCE [LARGE SCALE GENOMIC DNA]</scope>
    <source>
        <strain evidence="11 12">RP-2-7</strain>
    </source>
</reference>
<dbReference type="InterPro" id="IPR036526">
    <property type="entry name" value="C-N_Hydrolase_sf"/>
</dbReference>
<dbReference type="GO" id="GO:0042158">
    <property type="term" value="P:lipoprotein biosynthetic process"/>
    <property type="evidence" value="ECO:0007669"/>
    <property type="project" value="UniProtKB-UniRule"/>
</dbReference>
<dbReference type="SUPFAM" id="SSF56317">
    <property type="entry name" value="Carbon-nitrogen hydrolase"/>
    <property type="match status" value="1"/>
</dbReference>
<dbReference type="PANTHER" id="PTHR38686:SF1">
    <property type="entry name" value="APOLIPOPROTEIN N-ACYLTRANSFERASE"/>
    <property type="match status" value="1"/>
</dbReference>
<comment type="subcellular location">
    <subcellularLocation>
        <location evidence="1 9">Cell membrane</location>
        <topology evidence="1 9">Multi-pass membrane protein</topology>
    </subcellularLocation>
</comment>
<evidence type="ECO:0000256" key="4">
    <source>
        <dbReference type="ARBA" id="ARBA00022679"/>
    </source>
</evidence>
<dbReference type="InterPro" id="IPR004563">
    <property type="entry name" value="Apolipo_AcylTrfase"/>
</dbReference>
<sequence length="553" mass="61880">MPSSPLARLGQSPPLLALLGAVLLWAAWPVHEPPLTLLLFVGWVPYLRLEQVLTRQGARRGRVFANTYLFLFLWNAFTTWWVSYSTLGGGIAAVVLNAALMCLPLMAFRRTKERFGPRVGYLSLPVYWIAFEQLHLHWDLSWPWLTLGNGFANAPEWVQWYEYTGFLGGSVWVLAVNLLIFWAGWGRQGVPFWQFNGPRRWRWVLPMTAIWLPITVSHAINRSFQERGSPLEVVVVQPNIDPYGGKFPDKPGFIPYEQQLTMLLQRTEAAITPQTRLVLWPETCLDETFFEASFAQTPQVARIRQELLARHPGLSLLTGITSVERYSDAVRVTSTARYRDDLGFYDVFNTAAFFADASAAPQLYHKSRLVPGVEKIPPVLSKVLSNIDLGGVVGSYGSQDERTVFAAPAAAPALRLAPLICYESIYGDFVAEYVHNGATLLGLITNDGWWSDSPGFRQHLRYGALRCIETRRDLARSANTGISGFINQRGTISHRTGWWVGAASRATVHLNTEQTFYVRHGELIGRGTQVLAVLGLLGVVVAGVLGRQTRVKN</sequence>
<feature type="transmembrane region" description="Helical" evidence="9">
    <location>
        <begin position="158"/>
        <end position="182"/>
    </location>
</feature>
<comment type="caution">
    <text evidence="9">Lacks conserved residue(s) required for the propagation of feature annotation.</text>
</comment>
<dbReference type="PANTHER" id="PTHR38686">
    <property type="entry name" value="APOLIPOPROTEIN N-ACYLTRANSFERASE"/>
    <property type="match status" value="1"/>
</dbReference>
<dbReference type="Pfam" id="PF20154">
    <property type="entry name" value="LNT_N"/>
    <property type="match status" value="1"/>
</dbReference>
<feature type="transmembrane region" description="Helical" evidence="9">
    <location>
        <begin position="63"/>
        <end position="81"/>
    </location>
</feature>
<dbReference type="CDD" id="cd07571">
    <property type="entry name" value="ALP_N-acyl_transferase"/>
    <property type="match status" value="1"/>
</dbReference>
<evidence type="ECO:0000256" key="5">
    <source>
        <dbReference type="ARBA" id="ARBA00022692"/>
    </source>
</evidence>
<dbReference type="AlphaFoldDB" id="A0A7Y0AEE0"/>
<dbReference type="EC" id="2.3.1.269" evidence="9"/>
<dbReference type="InterPro" id="IPR003010">
    <property type="entry name" value="C-N_Hydrolase"/>
</dbReference>
<evidence type="ECO:0000256" key="1">
    <source>
        <dbReference type="ARBA" id="ARBA00004651"/>
    </source>
</evidence>
<accession>A0A7Y0AEE0</accession>
<evidence type="ECO:0000256" key="9">
    <source>
        <dbReference type="HAMAP-Rule" id="MF_01148"/>
    </source>
</evidence>
<dbReference type="Pfam" id="PF00795">
    <property type="entry name" value="CN_hydrolase"/>
    <property type="match status" value="1"/>
</dbReference>
<keyword evidence="8 9" id="KW-0012">Acyltransferase</keyword>
<dbReference type="HAMAP" id="MF_01148">
    <property type="entry name" value="Lnt"/>
    <property type="match status" value="1"/>
</dbReference>
<dbReference type="UniPathway" id="UPA00666"/>
<feature type="transmembrane region" description="Helical" evidence="9">
    <location>
        <begin position="87"/>
        <end position="107"/>
    </location>
</feature>
<dbReference type="NCBIfam" id="TIGR00546">
    <property type="entry name" value="lnt"/>
    <property type="match status" value="1"/>
</dbReference>
<evidence type="ECO:0000313" key="11">
    <source>
        <dbReference type="EMBL" id="NML65828.1"/>
    </source>
</evidence>
<evidence type="ECO:0000256" key="8">
    <source>
        <dbReference type="ARBA" id="ARBA00023315"/>
    </source>
</evidence>